<dbReference type="CDD" id="cd00413">
    <property type="entry name" value="Glyco_hydrolase_16"/>
    <property type="match status" value="1"/>
</dbReference>
<keyword evidence="2" id="KW-0732">Signal</keyword>
<sequence length="311" mass="35769">MLTNKILIKTQVSLLVAGTLGICANAPAANAKTPQVMFDDFSYRKFEDAQENGWQIREEVGHPGIKNATWWKEGITFHPDPLNQSNTVMRITSKTDGTAENTRHTQICHNRKYKEGTYAARVYFNDAPQYGPDGDAVIQTFYAISPLKAPMDKNYSEMDFEYLPNGGWGTERLALFATSWETFQLTPWTKVNAYDYHIESLQGWNTLVLQVADNTLKYYVNGHLFAKHGADVYPEVPMSINFNQWFDPNKLVQSTHMRQYYQDVDWVYFAKDQVIEPTTVVQAVEQLRKQKVAQRDTVPDWKPKQPDYCSL</sequence>
<dbReference type="PROSITE" id="PS51762">
    <property type="entry name" value="GH16_2"/>
    <property type="match status" value="1"/>
</dbReference>
<evidence type="ECO:0000313" key="5">
    <source>
        <dbReference type="Proteomes" id="UP000033434"/>
    </source>
</evidence>
<proteinExistence type="inferred from homology"/>
<dbReference type="EMBL" id="AUXW01000079">
    <property type="protein sequence ID" value="KKE84997.1"/>
    <property type="molecule type" value="Genomic_DNA"/>
</dbReference>
<evidence type="ECO:0000256" key="2">
    <source>
        <dbReference type="SAM" id="SignalP"/>
    </source>
</evidence>
<reference evidence="4 5" key="1">
    <citation type="journal article" date="2015" name="BMC Genomics">
        <title>Genome mining reveals unlocked bioactive potential of marine Gram-negative bacteria.</title>
        <authorList>
            <person name="Machado H."/>
            <person name="Sonnenschein E.C."/>
            <person name="Melchiorsen J."/>
            <person name="Gram L."/>
        </authorList>
    </citation>
    <scope>NUCLEOTIDE SEQUENCE [LARGE SCALE GENOMIC DNA]</scope>
    <source>
        <strain evidence="4 5">S4054</strain>
    </source>
</reference>
<dbReference type="SUPFAM" id="SSF49899">
    <property type="entry name" value="Concanavalin A-like lectins/glucanases"/>
    <property type="match status" value="1"/>
</dbReference>
<feature type="chain" id="PRO_5002499317" description="GH16 domain-containing protein" evidence="2">
    <location>
        <begin position="29"/>
        <end position="311"/>
    </location>
</feature>
<gene>
    <name evidence="4" type="ORF">N479_06080</name>
</gene>
<organism evidence="4 5">
    <name type="scientific">Pseudoalteromonas luteoviolacea S4054</name>
    <dbReference type="NCBI Taxonomy" id="1129367"/>
    <lineage>
        <taxon>Bacteria</taxon>
        <taxon>Pseudomonadati</taxon>
        <taxon>Pseudomonadota</taxon>
        <taxon>Gammaproteobacteria</taxon>
        <taxon>Alteromonadales</taxon>
        <taxon>Pseudoalteromonadaceae</taxon>
        <taxon>Pseudoalteromonas</taxon>
    </lineage>
</organism>
<dbReference type="InterPro" id="IPR000757">
    <property type="entry name" value="Beta-glucanase-like"/>
</dbReference>
<dbReference type="PATRIC" id="fig|1129367.4.peg.847"/>
<dbReference type="Gene3D" id="2.60.120.200">
    <property type="match status" value="1"/>
</dbReference>
<comment type="caution">
    <text evidence="4">The sequence shown here is derived from an EMBL/GenBank/DDBJ whole genome shotgun (WGS) entry which is preliminary data.</text>
</comment>
<accession>A0A0F6AFL0</accession>
<dbReference type="InterPro" id="IPR013320">
    <property type="entry name" value="ConA-like_dom_sf"/>
</dbReference>
<dbReference type="RefSeq" id="WP_046354678.1">
    <property type="nucleotide sequence ID" value="NZ_AUXW01000079.1"/>
</dbReference>
<dbReference type="AlphaFoldDB" id="A0A0F6AFL0"/>
<comment type="similarity">
    <text evidence="1">Belongs to the glycosyl hydrolase 16 family.</text>
</comment>
<dbReference type="Proteomes" id="UP000033434">
    <property type="component" value="Unassembled WGS sequence"/>
</dbReference>
<name>A0A0F6AFL0_9GAMM</name>
<protein>
    <recommendedName>
        <fullName evidence="3">GH16 domain-containing protein</fullName>
    </recommendedName>
</protein>
<evidence type="ECO:0000313" key="4">
    <source>
        <dbReference type="EMBL" id="KKE84997.1"/>
    </source>
</evidence>
<evidence type="ECO:0000256" key="1">
    <source>
        <dbReference type="ARBA" id="ARBA00006865"/>
    </source>
</evidence>
<feature type="signal peptide" evidence="2">
    <location>
        <begin position="1"/>
        <end position="28"/>
    </location>
</feature>
<dbReference type="GO" id="GO:0005975">
    <property type="term" value="P:carbohydrate metabolic process"/>
    <property type="evidence" value="ECO:0007669"/>
    <property type="project" value="InterPro"/>
</dbReference>
<feature type="domain" description="GH16" evidence="3">
    <location>
        <begin position="26"/>
        <end position="275"/>
    </location>
</feature>
<dbReference type="GO" id="GO:0004553">
    <property type="term" value="F:hydrolase activity, hydrolyzing O-glycosyl compounds"/>
    <property type="evidence" value="ECO:0007669"/>
    <property type="project" value="InterPro"/>
</dbReference>
<evidence type="ECO:0000259" key="3">
    <source>
        <dbReference type="PROSITE" id="PS51762"/>
    </source>
</evidence>